<keyword evidence="3" id="KW-1185">Reference proteome</keyword>
<sequence>MCDIGCSNGDFLFYLSDVFPHAKLYGIDILPSLLEKTRQDFKAHNKPCPTLWEGDIQSGLNLPKERFDMVFLNGVIGIFDDLHKPLEHFANLINPKGVGYIWGCFNPYPIDVFIKGRVCGSSHLESGWNLHSKQSVLEICDGLGLKGVFYDDFDIGIDLPQSEDYLRTWTFRLEGGKRAIINGLSLVHNFSLLELTYRI</sequence>
<dbReference type="CDD" id="cd02440">
    <property type="entry name" value="AdoMet_MTases"/>
    <property type="match status" value="1"/>
</dbReference>
<organism evidence="2 3">
    <name type="scientific">Helicobacter jaachi</name>
    <dbReference type="NCBI Taxonomy" id="1677920"/>
    <lineage>
        <taxon>Bacteria</taxon>
        <taxon>Pseudomonadati</taxon>
        <taxon>Campylobacterota</taxon>
        <taxon>Epsilonproteobacteria</taxon>
        <taxon>Campylobacterales</taxon>
        <taxon>Helicobacteraceae</taxon>
        <taxon>Helicobacter</taxon>
    </lineage>
</organism>
<name>A0A4U8T9X5_9HELI</name>
<dbReference type="InterPro" id="IPR029063">
    <property type="entry name" value="SAM-dependent_MTases_sf"/>
</dbReference>
<reference evidence="2 3" key="1">
    <citation type="journal article" date="2014" name="Genome Announc.">
        <title>Draft genome sequences of eight enterohepatic helicobacter species isolated from both laboratory and wild rodents.</title>
        <authorList>
            <person name="Sheh A."/>
            <person name="Shen Z."/>
            <person name="Fox J.G."/>
        </authorList>
    </citation>
    <scope>NUCLEOTIDE SEQUENCE [LARGE SCALE GENOMIC DNA]</scope>
    <source>
        <strain evidence="2 3">MIT 09-6949</strain>
    </source>
</reference>
<dbReference type="AlphaFoldDB" id="A0A4U8T9X5"/>
<dbReference type="Gene3D" id="3.40.50.150">
    <property type="entry name" value="Vaccinia Virus protein VP39"/>
    <property type="match status" value="1"/>
</dbReference>
<keyword evidence="2" id="KW-0808">Transferase</keyword>
<gene>
    <name evidence="2" type="ORF">LS71_005285</name>
</gene>
<dbReference type="Proteomes" id="UP000029733">
    <property type="component" value="Unassembled WGS sequence"/>
</dbReference>
<dbReference type="GO" id="GO:0032259">
    <property type="term" value="P:methylation"/>
    <property type="evidence" value="ECO:0007669"/>
    <property type="project" value="UniProtKB-KW"/>
</dbReference>
<dbReference type="OrthoDB" id="529208at2"/>
<evidence type="ECO:0000313" key="2">
    <source>
        <dbReference type="EMBL" id="TLD96621.1"/>
    </source>
</evidence>
<dbReference type="EMBL" id="JRPR02000003">
    <property type="protein sequence ID" value="TLD96621.1"/>
    <property type="molecule type" value="Genomic_DNA"/>
</dbReference>
<evidence type="ECO:0000259" key="1">
    <source>
        <dbReference type="Pfam" id="PF08242"/>
    </source>
</evidence>
<protein>
    <submittedName>
        <fullName evidence="2">Class I SAM-dependent methyltransferase</fullName>
    </submittedName>
</protein>
<accession>A0A4U8T9X5</accession>
<dbReference type="SUPFAM" id="SSF53335">
    <property type="entry name" value="S-adenosyl-L-methionine-dependent methyltransferases"/>
    <property type="match status" value="1"/>
</dbReference>
<dbReference type="Pfam" id="PF08242">
    <property type="entry name" value="Methyltransf_12"/>
    <property type="match status" value="1"/>
</dbReference>
<comment type="caution">
    <text evidence="2">The sequence shown here is derived from an EMBL/GenBank/DDBJ whole genome shotgun (WGS) entry which is preliminary data.</text>
</comment>
<dbReference type="STRING" id="1677920.LS71_07330"/>
<feature type="domain" description="Methyltransferase type 12" evidence="1">
    <location>
        <begin position="3"/>
        <end position="98"/>
    </location>
</feature>
<dbReference type="InterPro" id="IPR013217">
    <property type="entry name" value="Methyltransf_12"/>
</dbReference>
<keyword evidence="2" id="KW-0489">Methyltransferase</keyword>
<proteinExistence type="predicted"/>
<dbReference type="GO" id="GO:0008168">
    <property type="term" value="F:methyltransferase activity"/>
    <property type="evidence" value="ECO:0007669"/>
    <property type="project" value="UniProtKB-KW"/>
</dbReference>
<evidence type="ECO:0000313" key="3">
    <source>
        <dbReference type="Proteomes" id="UP000029733"/>
    </source>
</evidence>